<dbReference type="AlphaFoldDB" id="A0A1Y2A284"/>
<sequence>MAFLASSALVLATLVFLGFLAARLGPLSARQRARRHNGCQDPPSYPHKDPLGKDLSELSLEAYKQQRFLDLNEELFEKYGATFKTLTNGKVWIKTKDPKVSKAIYSTFFGKFGLEPIRYERDGFFGDGILVTDGARWKHSRALIRPAFEIAHITNFDRLHRHVGRFMGIIPQDGSTVDLLPLFKRLTLDLSTEFIFGKPMNALSTPDAPVEFLRAFTVAQKGVVTRPSARDAEWQFSCEIVHKYIDQRIEEAVARVSTTGDDSDEGSRYMRLVDELAKVLSVFSPAHDTVAVTLGNLFFHLARNESAWNMLRKEILPTIKQPLTHKLLNSYKYLNWALHETHCITLIAQASQRECLETCILPVGGGIDGKHPLFVEKGTVVETNFRCMHRDKQFWGNDAEDFRPERWELVRPTWEFTPFSGGPRICPALKLVYLECEYIAATLVRNFSTLEIRDPEPRWVEERRLIYQSRNGTLVGLIQ</sequence>
<keyword evidence="7 9" id="KW-0503">Monooxygenase</keyword>
<protein>
    <submittedName>
        <fullName evidence="10">Cytochrome P450</fullName>
    </submittedName>
</protein>
<name>A0A1Y2A284_9PLEO</name>
<dbReference type="EMBL" id="MCFA01000017">
    <property type="protein sequence ID" value="ORY16641.1"/>
    <property type="molecule type" value="Genomic_DNA"/>
</dbReference>
<evidence type="ECO:0000256" key="7">
    <source>
        <dbReference type="ARBA" id="ARBA00023033"/>
    </source>
</evidence>
<comment type="similarity">
    <text evidence="2 9">Belongs to the cytochrome P450 family.</text>
</comment>
<proteinExistence type="inferred from homology"/>
<evidence type="ECO:0000256" key="4">
    <source>
        <dbReference type="ARBA" id="ARBA00022723"/>
    </source>
</evidence>
<evidence type="ECO:0000256" key="2">
    <source>
        <dbReference type="ARBA" id="ARBA00010617"/>
    </source>
</evidence>
<dbReference type="STRING" id="1231657.A0A1Y2A284"/>
<evidence type="ECO:0000256" key="9">
    <source>
        <dbReference type="RuleBase" id="RU000461"/>
    </source>
</evidence>
<dbReference type="InterPro" id="IPR047146">
    <property type="entry name" value="Cyt_P450_E_CYP52_fungi"/>
</dbReference>
<dbReference type="GO" id="GO:0020037">
    <property type="term" value="F:heme binding"/>
    <property type="evidence" value="ECO:0007669"/>
    <property type="project" value="InterPro"/>
</dbReference>
<keyword evidence="6 8" id="KW-0408">Iron</keyword>
<evidence type="ECO:0000313" key="11">
    <source>
        <dbReference type="Proteomes" id="UP000193144"/>
    </source>
</evidence>
<dbReference type="PRINTS" id="PR01239">
    <property type="entry name" value="EP450IICYP52"/>
</dbReference>
<evidence type="ECO:0000256" key="5">
    <source>
        <dbReference type="ARBA" id="ARBA00023002"/>
    </source>
</evidence>
<keyword evidence="4 8" id="KW-0479">Metal-binding</keyword>
<dbReference type="PRINTS" id="PR00464">
    <property type="entry name" value="EP450II"/>
</dbReference>
<comment type="caution">
    <text evidence="10">The sequence shown here is derived from an EMBL/GenBank/DDBJ whole genome shotgun (WGS) entry which is preliminary data.</text>
</comment>
<feature type="binding site" description="axial binding residue" evidence="8">
    <location>
        <position position="426"/>
    </location>
    <ligand>
        <name>heme</name>
        <dbReference type="ChEBI" id="CHEBI:30413"/>
    </ligand>
    <ligandPart>
        <name>Fe</name>
        <dbReference type="ChEBI" id="CHEBI:18248"/>
    </ligandPart>
</feature>
<dbReference type="SUPFAM" id="SSF48264">
    <property type="entry name" value="Cytochrome P450"/>
    <property type="match status" value="1"/>
</dbReference>
<accession>A0A1Y2A284</accession>
<dbReference type="PANTHER" id="PTHR24287">
    <property type="entry name" value="P450, PUTATIVE (EUROFUNG)-RELATED"/>
    <property type="match status" value="1"/>
</dbReference>
<dbReference type="InterPro" id="IPR017972">
    <property type="entry name" value="Cyt_P450_CS"/>
</dbReference>
<dbReference type="PROSITE" id="PS00086">
    <property type="entry name" value="CYTOCHROME_P450"/>
    <property type="match status" value="1"/>
</dbReference>
<evidence type="ECO:0000313" key="10">
    <source>
        <dbReference type="EMBL" id="ORY16641.1"/>
    </source>
</evidence>
<dbReference type="InterPro" id="IPR036396">
    <property type="entry name" value="Cyt_P450_sf"/>
</dbReference>
<keyword evidence="11" id="KW-1185">Reference proteome</keyword>
<dbReference type="OrthoDB" id="1470350at2759"/>
<evidence type="ECO:0000256" key="8">
    <source>
        <dbReference type="PIRSR" id="PIRSR602402-1"/>
    </source>
</evidence>
<keyword evidence="3 8" id="KW-0349">Heme</keyword>
<evidence type="ECO:0000256" key="1">
    <source>
        <dbReference type="ARBA" id="ARBA00001971"/>
    </source>
</evidence>
<dbReference type="InterPro" id="IPR001128">
    <property type="entry name" value="Cyt_P450"/>
</dbReference>
<dbReference type="GO" id="GO:0005506">
    <property type="term" value="F:iron ion binding"/>
    <property type="evidence" value="ECO:0007669"/>
    <property type="project" value="InterPro"/>
</dbReference>
<reference evidence="10 11" key="1">
    <citation type="submission" date="2016-07" db="EMBL/GenBank/DDBJ databases">
        <title>Pervasive Adenine N6-methylation of Active Genes in Fungi.</title>
        <authorList>
            <consortium name="DOE Joint Genome Institute"/>
            <person name="Mondo S.J."/>
            <person name="Dannebaum R.O."/>
            <person name="Kuo R.C."/>
            <person name="Labutti K."/>
            <person name="Haridas S."/>
            <person name="Kuo A."/>
            <person name="Salamov A."/>
            <person name="Ahrendt S.R."/>
            <person name="Lipzen A."/>
            <person name="Sullivan W."/>
            <person name="Andreopoulos W.B."/>
            <person name="Clum A."/>
            <person name="Lindquist E."/>
            <person name="Daum C."/>
            <person name="Ramamoorthy G.K."/>
            <person name="Gryganskyi A."/>
            <person name="Culley D."/>
            <person name="Magnuson J.K."/>
            <person name="James T.Y."/>
            <person name="O'Malley M.A."/>
            <person name="Stajich J.E."/>
            <person name="Spatafora J.W."/>
            <person name="Visel A."/>
            <person name="Grigoriev I.V."/>
        </authorList>
    </citation>
    <scope>NUCLEOTIDE SEQUENCE [LARGE SCALE GENOMIC DNA]</scope>
    <source>
        <strain evidence="10 11">CBS 115471</strain>
    </source>
</reference>
<organism evidence="10 11">
    <name type="scientific">Clohesyomyces aquaticus</name>
    <dbReference type="NCBI Taxonomy" id="1231657"/>
    <lineage>
        <taxon>Eukaryota</taxon>
        <taxon>Fungi</taxon>
        <taxon>Dikarya</taxon>
        <taxon>Ascomycota</taxon>
        <taxon>Pezizomycotina</taxon>
        <taxon>Dothideomycetes</taxon>
        <taxon>Pleosporomycetidae</taxon>
        <taxon>Pleosporales</taxon>
        <taxon>Lindgomycetaceae</taxon>
        <taxon>Clohesyomyces</taxon>
    </lineage>
</organism>
<dbReference type="InterPro" id="IPR002402">
    <property type="entry name" value="Cyt_P450_E_grp-II"/>
</dbReference>
<dbReference type="PANTHER" id="PTHR24287:SF19">
    <property type="entry name" value="CYTOCHROME P450"/>
    <property type="match status" value="1"/>
</dbReference>
<dbReference type="Gene3D" id="1.10.630.10">
    <property type="entry name" value="Cytochrome P450"/>
    <property type="match status" value="1"/>
</dbReference>
<dbReference type="Pfam" id="PF00067">
    <property type="entry name" value="p450"/>
    <property type="match status" value="1"/>
</dbReference>
<comment type="cofactor">
    <cofactor evidence="1 8">
        <name>heme</name>
        <dbReference type="ChEBI" id="CHEBI:30413"/>
    </cofactor>
</comment>
<evidence type="ECO:0000256" key="6">
    <source>
        <dbReference type="ARBA" id="ARBA00023004"/>
    </source>
</evidence>
<keyword evidence="5 9" id="KW-0560">Oxidoreductase</keyword>
<gene>
    <name evidence="10" type="ORF">BCR34DRAFT_622336</name>
</gene>
<dbReference type="Proteomes" id="UP000193144">
    <property type="component" value="Unassembled WGS sequence"/>
</dbReference>
<evidence type="ECO:0000256" key="3">
    <source>
        <dbReference type="ARBA" id="ARBA00022617"/>
    </source>
</evidence>
<dbReference type="InterPro" id="IPR002974">
    <property type="entry name" value="Cyt_P450_E_CYP52_ascomycetes"/>
</dbReference>
<dbReference type="GO" id="GO:0016712">
    <property type="term" value="F:oxidoreductase activity, acting on paired donors, with incorporation or reduction of molecular oxygen, reduced flavin or flavoprotein as one donor, and incorporation of one atom of oxygen"/>
    <property type="evidence" value="ECO:0007669"/>
    <property type="project" value="InterPro"/>
</dbReference>